<protein>
    <submittedName>
        <fullName evidence="1">WD40-like Beta Propeller Repeat</fullName>
    </submittedName>
</protein>
<keyword evidence="2" id="KW-1185">Reference proteome</keyword>
<dbReference type="InterPro" id="IPR011042">
    <property type="entry name" value="6-blade_b-propeller_TolB-like"/>
</dbReference>
<dbReference type="RefSeq" id="WP_097129979.1">
    <property type="nucleotide sequence ID" value="NZ_OCMT01000002.1"/>
</dbReference>
<evidence type="ECO:0000313" key="2">
    <source>
        <dbReference type="Proteomes" id="UP000219281"/>
    </source>
</evidence>
<organism evidence="1 2">
    <name type="scientific">Pedobacter xixiisoli</name>
    <dbReference type="NCBI Taxonomy" id="1476464"/>
    <lineage>
        <taxon>Bacteria</taxon>
        <taxon>Pseudomonadati</taxon>
        <taxon>Bacteroidota</taxon>
        <taxon>Sphingobacteriia</taxon>
        <taxon>Sphingobacteriales</taxon>
        <taxon>Sphingobacteriaceae</taxon>
        <taxon>Pedobacter</taxon>
    </lineage>
</organism>
<dbReference type="Gene3D" id="2.120.10.30">
    <property type="entry name" value="TolB, C-terminal domain"/>
    <property type="match status" value="1"/>
</dbReference>
<proteinExistence type="predicted"/>
<dbReference type="SUPFAM" id="SSF82171">
    <property type="entry name" value="DPP6 N-terminal domain-like"/>
    <property type="match status" value="1"/>
</dbReference>
<sequence>MRMQKLNFRLVYLGISILIFFGSCDKGNLVDNLGDQNNRDIAIANVSGKNATTIASLPVLGGKLVYHKYDCYGCSDTRIYIYNFATNALTWVSQYWNIDFPMNAHFNEDASKIVFMGQPAGSGDWDIYIWTVGSTSAPVNLTAGNGKRDEDPKFSPNGYRIAFKQDNDLKIMETNGTITDVVTSTSSLEEGMPYYSDDATQLIFAQGAGSASDIYKINIDGTGKTAIANASGIQEYYPIVWGPTKYLYSRWYSTTNGHDQVYMGYFSGATPTRLPFNTTTADYSDAFPCGTDHVILSSTKSGGSGGYDLYVANITTGDIYSLNSYNTGINSTLNELGACYK</sequence>
<gene>
    <name evidence="1" type="ORF">SAMN06297358_1228</name>
</gene>
<reference evidence="2" key="1">
    <citation type="submission" date="2017-09" db="EMBL/GenBank/DDBJ databases">
        <authorList>
            <person name="Varghese N."/>
            <person name="Submissions S."/>
        </authorList>
    </citation>
    <scope>NUCLEOTIDE SEQUENCE [LARGE SCALE GENOMIC DNA]</scope>
    <source>
        <strain evidence="2">CGMCC 1.12803</strain>
    </source>
</reference>
<name>A0A285ZVU9_9SPHI</name>
<dbReference type="Proteomes" id="UP000219281">
    <property type="component" value="Unassembled WGS sequence"/>
</dbReference>
<evidence type="ECO:0000313" key="1">
    <source>
        <dbReference type="EMBL" id="SOD13768.1"/>
    </source>
</evidence>
<dbReference type="OrthoDB" id="9815657at2"/>
<dbReference type="PANTHER" id="PTHR36842:SF1">
    <property type="entry name" value="PROTEIN TOLB"/>
    <property type="match status" value="1"/>
</dbReference>
<dbReference type="PANTHER" id="PTHR36842">
    <property type="entry name" value="PROTEIN TOLB HOMOLOG"/>
    <property type="match status" value="1"/>
</dbReference>
<dbReference type="AlphaFoldDB" id="A0A285ZVU9"/>
<dbReference type="EMBL" id="OCMT01000002">
    <property type="protein sequence ID" value="SOD13768.1"/>
    <property type="molecule type" value="Genomic_DNA"/>
</dbReference>
<accession>A0A285ZVU9</accession>
<dbReference type="PROSITE" id="PS51257">
    <property type="entry name" value="PROKAR_LIPOPROTEIN"/>
    <property type="match status" value="1"/>
</dbReference>